<name>A0A1W9KVG4_9BURK</name>
<dbReference type="InterPro" id="IPR029044">
    <property type="entry name" value="Nucleotide-diphossugar_trans"/>
</dbReference>
<reference evidence="2 3" key="1">
    <citation type="submission" date="2017-01" db="EMBL/GenBank/DDBJ databases">
        <title>Novel large sulfur bacteria in the metagenomes of groundwater-fed chemosynthetic microbial mats in the Lake Huron basin.</title>
        <authorList>
            <person name="Sharrar A.M."/>
            <person name="Flood B.E."/>
            <person name="Bailey J.V."/>
            <person name="Jones D.S."/>
            <person name="Biddanda B."/>
            <person name="Ruberg S.A."/>
            <person name="Marcus D.N."/>
            <person name="Dick G.J."/>
        </authorList>
    </citation>
    <scope>NUCLEOTIDE SEQUENCE [LARGE SCALE GENOMIC DNA]</scope>
    <source>
        <strain evidence="2">A7</strain>
    </source>
</reference>
<gene>
    <name evidence="2" type="ORF">BWK72_10215</name>
</gene>
<feature type="domain" description="Glycosyltransferase 2-like" evidence="1">
    <location>
        <begin position="23"/>
        <end position="188"/>
    </location>
</feature>
<protein>
    <submittedName>
        <fullName evidence="2">Glycosyl transferase family 2</fullName>
    </submittedName>
</protein>
<dbReference type="Proteomes" id="UP000192505">
    <property type="component" value="Unassembled WGS sequence"/>
</dbReference>
<dbReference type="CDD" id="cd04196">
    <property type="entry name" value="GT_2_like_d"/>
    <property type="match status" value="1"/>
</dbReference>
<dbReference type="Gene3D" id="3.90.550.10">
    <property type="entry name" value="Spore Coat Polysaccharide Biosynthesis Protein SpsA, Chain A"/>
    <property type="match status" value="1"/>
</dbReference>
<dbReference type="EMBL" id="MTEI01000005">
    <property type="protein sequence ID" value="OQW88108.1"/>
    <property type="molecule type" value="Genomic_DNA"/>
</dbReference>
<comment type="caution">
    <text evidence="2">The sequence shown here is derived from an EMBL/GenBank/DDBJ whole genome shotgun (WGS) entry which is preliminary data.</text>
</comment>
<dbReference type="GO" id="GO:0016740">
    <property type="term" value="F:transferase activity"/>
    <property type="evidence" value="ECO:0007669"/>
    <property type="project" value="UniProtKB-KW"/>
</dbReference>
<proteinExistence type="predicted"/>
<dbReference type="AlphaFoldDB" id="A0A1W9KVG4"/>
<organism evidence="2 3">
    <name type="scientific">Rhodoferax ferrireducens</name>
    <dbReference type="NCBI Taxonomy" id="192843"/>
    <lineage>
        <taxon>Bacteria</taxon>
        <taxon>Pseudomonadati</taxon>
        <taxon>Pseudomonadota</taxon>
        <taxon>Betaproteobacteria</taxon>
        <taxon>Burkholderiales</taxon>
        <taxon>Comamonadaceae</taxon>
        <taxon>Rhodoferax</taxon>
    </lineage>
</organism>
<dbReference type="Pfam" id="PF00535">
    <property type="entry name" value="Glycos_transf_2"/>
    <property type="match status" value="1"/>
</dbReference>
<sequence>MSEKSGESDQSAESSRCPEVAILLCTMQGQPHLREQLDSITGQTHSSWTIWVSDDGSTDGTHDILAEYSKSYGTSKFSVRPGPAQGYVKNFLSLVCNPKITADYYAYSDQDDIWEPAKLTRALDWLQTVPAHQPALYCGRTYNVNEDNQFLSLSPLFAKRPSFANALVQSIAGGNTMVFNHAACALLRAAGADVQVASHDWWTYLVVSGCGGRVFYDPQPLVRYRQHSGNLIGTSHSWAARKARFGMVLKGRFREWSDMHATALQRLHHHLAPHTARQLHAFNQARANGLWARLAGVKRCGVYRQTRLGNLGLIAATLLKKI</sequence>
<evidence type="ECO:0000259" key="1">
    <source>
        <dbReference type="Pfam" id="PF00535"/>
    </source>
</evidence>
<dbReference type="SUPFAM" id="SSF53448">
    <property type="entry name" value="Nucleotide-diphospho-sugar transferases"/>
    <property type="match status" value="1"/>
</dbReference>
<dbReference type="PANTHER" id="PTHR43685">
    <property type="entry name" value="GLYCOSYLTRANSFERASE"/>
    <property type="match status" value="1"/>
</dbReference>
<evidence type="ECO:0000313" key="3">
    <source>
        <dbReference type="Proteomes" id="UP000192505"/>
    </source>
</evidence>
<accession>A0A1W9KVG4</accession>
<dbReference type="PANTHER" id="PTHR43685:SF2">
    <property type="entry name" value="GLYCOSYLTRANSFERASE 2-LIKE DOMAIN-CONTAINING PROTEIN"/>
    <property type="match status" value="1"/>
</dbReference>
<evidence type="ECO:0000313" key="2">
    <source>
        <dbReference type="EMBL" id="OQW88108.1"/>
    </source>
</evidence>
<dbReference type="InterPro" id="IPR001173">
    <property type="entry name" value="Glyco_trans_2-like"/>
</dbReference>
<dbReference type="InterPro" id="IPR050834">
    <property type="entry name" value="Glycosyltransf_2"/>
</dbReference>
<keyword evidence="2" id="KW-0808">Transferase</keyword>